<evidence type="ECO:0000256" key="3">
    <source>
        <dbReference type="ARBA" id="ARBA00022598"/>
    </source>
</evidence>
<dbReference type="Gene3D" id="3.30.559.30">
    <property type="entry name" value="Nonribosomal peptide synthetase, condensation domain"/>
    <property type="match status" value="6"/>
</dbReference>
<feature type="domain" description="Carrier" evidence="5">
    <location>
        <begin position="4577"/>
        <end position="4654"/>
    </location>
</feature>
<proteinExistence type="predicted"/>
<dbReference type="InterPro" id="IPR009081">
    <property type="entry name" value="PP-bd_ACP"/>
</dbReference>
<sequence length="5202" mass="569287">MLVRGAEGLSFNNPNPRQLAGPRFLHELIPHQGSSEGTPALDWSDRDGRQSTLSYPELHRLSDGLAARITHELELQLQDETEPNDRSGCPSPVVPLMIPQSPELYLAVLAILKCGGAFCPLNLDAPSERVGFILGDVKASIVLTTRALAPSILPRDGVACKVLCVDELLLDLDSLSSAMPETNGTTATATATATALASQERKPPPDERDLAYVMYTSGSTGTPKGVGVSHLAATQSLLAHDRHLPAFSRFLQFAAPTFDVSVFEIFFPLFRGATLVGCDRARLLTDLSGVIRQLDVDACELTPSVAGSLLKSRRNAPNLQLLLTIGEMLTQPVIDEFGGGEETPGILWDYSTRCIGFPLDTVSSFVIRMTDETTDSSQETFDLLPLGEVGELAVGGHQLASGYINRPEQTAQAFLETKQYGRVYKTGDKALMRPDGSIECLGRVSEGQVKLNGQRMELGEIEHAILRTAGCHSSYVCVSENLLVAFVAVEVEDSGDAASMEERIKGVCKDWLPHFMVPAEIVTMESFPQLPSGKIDRRRLREDYVQDKHKHMNEVQRRLCETVSQVLQAPVSLSTNLMAAGLDSLVSIALAARLRDNGHAVNTLDVMRARTALDLYNLVSSAGVPNNTTTEHISNNHAKDTNNQSFPQSDAYLSILINGNLKDVEGRVLCTELQKSMVAETLRDPRLYINTMDIAFPPGYSPDTVKSWILQVAACNDIFRTGFMHSGDGLIQIVWRRLQENQVQVVENLTPLALLGDTEQFLKRPFRVEIITPTINSSCNHKEATKARLFVHHALYDGWSFDLLLDDLTSLAQGKPPAARPQFRDITQQLSSLSDSDQNNNLITVHEFWAEHLRGAANNSLPNFRTTACDQPDITSLCGEITTVAPADVRQVCLETASSSQAIFQACLVWFWSALTGSDDVTIGSVFSGRTLAVPGIEKVMGPCIQTLPVRTKLGQCRTLRDLVRSLHETNRQILQLATPISLASIRKTAGLPQGCRLFDVLFVYQDTLSNRARESDKDSVREVGHQDYSEVKLLVEIEPRKDRFAYRWTWHTDCFSESQIESFAQSLGHLANYVVGHVEEPISSILPSFPREMLSTYIPTPSTKEPTVTSSNIVAMVERTAAAHQFHDALCFADAISAAGITITTSLMTYKELNETANQVARHLRAQKVEPGGIVAIIMEKSPWLYCGILGILKAGCAYLPILPSTPIRRVQLIFEQAQPQLCLFDKDVSSSLGKDETLSGCRTLVAFDAEIFKQYSPSNLDLTIPPSQLAYVIYTSGTTGVPKGVAVTHGNLQSNIETLAHIYPFHGPPTPSRMLQICSQAFDVSVFEIFFAWANGLCLCAGTNDTLFEDLELSIRQLEVTHLSMTVTVASLVDPEKVPCVEFLVTSGEPMTDEVAAKWAPKLYQGYGPSETTNICTVRKMAVGDSSQYLGWSFDNTPTFVLGLNDDSMTPVPIGCVGEFCFGGDQVAAGYLNMPDLTASKFVDHAEYGRIYRSGDMGRMLPDGSLVILGRIDTQIKLRGQRIELQDVHAQILGSGLARACASVVWQRENDKSQNLTSFYAPLHKEEDQHFSVLDWNDDEEDDALRTANISISQALQASLPSYMLPSFLVPISRTPLTSSGKINTGALRDSIQSLSDDALQKYVLLSSASASDESQEKTNTTVAAEWTDTERTIASALAETLGIGQGQVSRWTSFLVLGLDSLTAMAFTRRLNKALESRVTISEVLKHTSVARLSSFLSQREPVPTSSAAAHEKKHDREAASLLPDDLCADIETRFRTLAEDEKLAIESILPCTPLQEAMLASSASSSDGTAYRNQLLFRLRRAPDEIRSYWDEMCARHGILRTCFLTTDDTDYPFLQVVLSRMGSGSALPWSYLETATDVAQSAREHMHAAFGHPVNSLKPPWALAFIRDTSSSKTDGETYYLSFVCHHALYDGMAMEQLLSEIETLAHSQALPEPPIPFRDFLQEALSLPPGTDEFWRSQFTGFVPQKLPSRLASATDRRAPTNPTAPPLSSLCQAAWAATLATVLGGGGSSDICFGNVVSGRSIPLEGVDRLVAPCFNTVPLRIDMSSSEDISGGGSKMELVQRCRDANVGVMPFQFTPLRRIQAALAAEDNRKGEDRLDQLFDTMVLLQPPSRAPDGTVWALEEERGDMDIVLQALRSFLESPSSGLDLVANMSPPLCSVVEDIRAAAQSEKHAYDDAVVPDMANSDSSDQEEELLTDIESTVRNVVTKLAKIDGVAVTARTSLHRLGIDSIGMVQIVYLLRQEGLEISPVDVFENPTCAGIAQRCTKLETKADKKNPQSSSSSPPTYDLAGFQQRVQGQIPKTAKGGHDDQTYILLPCTPVQQGMVSQSIHSYGSTYINSVSWDLDPSVDMETLERAWRAVVQRHDILRTGFLPISDPDASFAMIVRPAEGDDIPPIEVFGACETPAADFDTTSWRARCRDEMMRDLLVPPWRLALVHKEEEEEEEEEEEGGDRSKQMHLVMHHALYDASSLQGLLRDLTDMMAMPVTEDQQQTYTKAPSLETAVKGIFTDMAHEKPEAEKFWKGQAAEAVVNPFPVMTPLRVDDGTTKRTSRLSTTPLPTLKHQAAKAEVTIQAALQAAWVRTLSAYLGESSVTFGVVLDHRSAAASRGDKGEGEGEGEALLPRITTLPVIANAAADSNREMLGSMMTFNANLRRCLNVPLPQVQKWLGHSTGSPLFDTILVYQAKDQGMRDNSGPWQVRDETAAVDYPISLEIEEEEEEDTDAAAGLSFNLVYRTDILPPPQAELLLDQFDAILSHLLEHPAGSADELASVSPEIFSILPAEHAELPSGGVRLLHEFVAKSAESLPNEKTALEYVEELGNDEGHHQTWTYRELDAAGNQVAHMLVQRGGVKPGDIVAVCFDKCPEAYLAILGILKAGAAFVALDASAPASRLGFILQDSGAVALLHRGGGPENADGLAAELSSSSSVPSIAISLDELREYPSSPPELSRPITPEDTCYCLYTSGTTGTPKGCLISHESTVQAMLAFQALFSGHWEIDSRWLQFASLHFDVSILEQYWSWSVGITMVAVPRDVVLSDLTRTISELEITHIDLTPSLARLVHPDEVPSLCRGVFITGGEQLRQDILDVWGSKGVIYNAYGPTEATIGVTMYPRVPSTGRSSNIGKQFLNVGSFVFRPGTEMPVLKGAVGELCVSGKLVGKGYLHRPELTAERFPVLSSPRFEGQRVYRTGDLVRVLHDGCFDFLGRADDQVKLRGQRLEIGEINHTVRAGVAGVSDVATLVARHGQQDRDVLVSFIVNHISDPKLESPDKLKLLVTTDSASAKVCAEARDACRAKLPGYMVPTYILCVPTIPLSANNKAQIGVLKQLFNDISLDQLRQLSSSSSSSSTSVGEDGDSLVQTTEPQLAQVLARLTGVAADQIRSSNTIYDLGFDSISVIGLARELQAASYPGATPSVILQNPHLGTLIKHLRTQSSVITTTVMTSQVVRVKQAIAACNHKNFGAVMDMLDVAGHDIEYIAPCTPLQEGMLSRSSGSGGAYFNSFQFALDGDKQISIPRLKGAWESAVADTAILRTCFLQTPADGYSYVQVALSKDASPLRWTEIVGADDENRGQGWVDRIHEERLQQWISINNDNNEATGVRYPLEVDCIVQDNTACTLVVRIFHGVYDARSFDLILKRVRAAYDNATKDTAAGTQGPSFIDVLPHGPLCDYSDTRSFWQGIFQDTVDFLAFPSLLSKDSKDPKHDNGDASQSRILDLGGLEKRRLELGVTQQTIVQAAWLYVLKQQQYSSPSHRQWWPTVGVVLSGRSLMLEGVENTIGPLFNTLPFRVGGQHDKHDDWPSLVRETHLFNTSALPFVHTPLRQVQKWCAKGQPLFDTLFTFDREDASAAEVIRGASRLWAQVDSSTKADYPLAFEAVATADQKLKITLVAQGHVADSAALGKLLDQFEEAVGSLSTNVQFPSPSSRPAKVSGMNDGPRQASLSSPLVPSPNTKPKPTEFIWSDEACALRDEVAALANLPAEEIGEDANLLQLGLDSIDAIKLVSRLRKRVGLSLTTNELMRQASLRDIIERRRSSTTNSTNQKPSSDSTPPAQEVALSTRISQLHKYLTEHELLDSPAEDIESVLPTTPLQDAMVAEMVVSDFHRYFNHDVLELQPGTDMPALESALRLVVSHSPILRTAFIEITDSGIPMAYCQVVTEQMDPFYEEVTLENEKGFRSVFETARSRASQAKGRSGLLQLTPGIVSSSGRQFIILSVAHALYDGASLDMFHRDVQAAYHSENHHQRPPYQPMLGDILNSTTREARNFWAGFLHDANSTIVPEKKKTRPVDGGEEPPTVRRTETLSAIETTKLKSFCRHHRITTQTLGQACWAVVLSTLAQSLDVTFGVVMSGRDTADAQELMFPTMNTVPVRAVLHGTVGEYLQYVWGNLSRIHQFQHFPLRSAQRLVAKGPLFNTLFTMQQGRGTGEQTVNGDGDQKKAVWKSVHSASEVEYPICVEMELTDSGLMWRTACSTDHIPASEDGEQLIRRLDQVLAYFVDTNNLEKDVVATDPNTQQISVCGMPPFQIPADEGADDAAKIPRHSSASSNGSTRDVLEAQETLIQVLAKASGLDPSTIRPEHSIYHLGLDSISLIKVSSVLRKRGMRGANARDLLKMTSVAEMAAKIAAVAHPKDADLTAKDNTDNVRNGQDASSFTSTITSQEEVLDGIDVHAAMSLAGLGREDVETVLPALPVQIHFLSQWQNTAGGLFFWSFQMRLPANTTTTTTNSYDIQQAWAQLVKELPILRTHFAATGSTEIPFLQFVARPTNPTGKKGSVALSEEWPVTYQSSPFAQLSVAKRDGTTGLELTLRLHHALYDGISLPLIMRRLESLYAGIAHEIPAEISLKSWDNFVKRHYVDSVRAERRSFWSEYLKGVPATRPDCSNTKANGDTIASSATTRTSVFRPAALAEETQKLKKSASRDGVSPQALFLAAYAQVLAAEPASPSLLTKAAANNETDTAENKDEDDDPAVQHDVVFGIYLANRASFRNDLETAPFPTLSIVPLRVRFPAGEQIASVASRIQADLAAISRFENASVGLWEIEQWTQGGLRLDSFVNFLSLPRSDDDDDDEKPDVGSSSTTPVEGDDEGDGTSTPPPTRSTEKEEEEEEEGEEEGLATPSGPYMAKNAVRQTYMDAIDVEAAINAESLDIGVFASPDRMSRSDANVLIDRLVDVLRSV</sequence>
<feature type="region of interest" description="Disordered" evidence="4">
    <location>
        <begin position="4555"/>
        <end position="4577"/>
    </location>
</feature>
<feature type="domain" description="Carrier" evidence="5">
    <location>
        <begin position="3985"/>
        <end position="4062"/>
    </location>
</feature>
<evidence type="ECO:0000259" key="5">
    <source>
        <dbReference type="PROSITE" id="PS50075"/>
    </source>
</evidence>
<dbReference type="Proteomes" id="UP001446871">
    <property type="component" value="Unassembled WGS sequence"/>
</dbReference>
<feature type="region of interest" description="Disordered" evidence="4">
    <location>
        <begin position="4051"/>
        <end position="4080"/>
    </location>
</feature>
<dbReference type="SUPFAM" id="SSF52777">
    <property type="entry name" value="CoA-dependent acyltransferases"/>
    <property type="match status" value="12"/>
</dbReference>
<dbReference type="NCBIfam" id="TIGR01733">
    <property type="entry name" value="AA-adenyl-dom"/>
    <property type="match status" value="2"/>
</dbReference>
<evidence type="ECO:0000256" key="2">
    <source>
        <dbReference type="ARBA" id="ARBA00022553"/>
    </source>
</evidence>
<feature type="region of interest" description="Disordered" evidence="4">
    <location>
        <begin position="181"/>
        <end position="205"/>
    </location>
</feature>
<dbReference type="InterPro" id="IPR001242">
    <property type="entry name" value="Condensation_dom"/>
</dbReference>
<dbReference type="PROSITE" id="PS00012">
    <property type="entry name" value="PHOSPHOPANTETHEINE"/>
    <property type="match status" value="3"/>
</dbReference>
<dbReference type="Pfam" id="PF00501">
    <property type="entry name" value="AMP-binding"/>
    <property type="match status" value="3"/>
</dbReference>
<dbReference type="InterPro" id="IPR036736">
    <property type="entry name" value="ACP-like_sf"/>
</dbReference>
<organism evidence="6 7">
    <name type="scientific">Apiospora saccharicola</name>
    <dbReference type="NCBI Taxonomy" id="335842"/>
    <lineage>
        <taxon>Eukaryota</taxon>
        <taxon>Fungi</taxon>
        <taxon>Dikarya</taxon>
        <taxon>Ascomycota</taxon>
        <taxon>Pezizomycotina</taxon>
        <taxon>Sordariomycetes</taxon>
        <taxon>Xylariomycetidae</taxon>
        <taxon>Amphisphaeriales</taxon>
        <taxon>Apiosporaceae</taxon>
        <taxon>Apiospora</taxon>
    </lineage>
</organism>
<comment type="caution">
    <text evidence="6">The sequence shown here is derived from an EMBL/GenBank/DDBJ whole genome shotgun (WGS) entry which is preliminary data.</text>
</comment>
<feature type="domain" description="Carrier" evidence="5">
    <location>
        <begin position="2223"/>
        <end position="2296"/>
    </location>
</feature>
<evidence type="ECO:0000313" key="6">
    <source>
        <dbReference type="EMBL" id="KAK8052634.1"/>
    </source>
</evidence>
<feature type="compositionally biased region" description="Low complexity" evidence="4">
    <location>
        <begin position="185"/>
        <end position="197"/>
    </location>
</feature>
<dbReference type="SUPFAM" id="SSF56801">
    <property type="entry name" value="Acetyl-CoA synthetase-like"/>
    <property type="match status" value="3"/>
</dbReference>
<dbReference type="InterPro" id="IPR023213">
    <property type="entry name" value="CAT-like_dom_sf"/>
</dbReference>
<dbReference type="NCBIfam" id="NF003417">
    <property type="entry name" value="PRK04813.1"/>
    <property type="match status" value="4"/>
</dbReference>
<dbReference type="Gene3D" id="1.10.1200.10">
    <property type="entry name" value="ACP-like"/>
    <property type="match status" value="6"/>
</dbReference>
<dbReference type="PROSITE" id="PS50075">
    <property type="entry name" value="CARRIER"/>
    <property type="match status" value="6"/>
</dbReference>
<dbReference type="Pfam" id="PF00668">
    <property type="entry name" value="Condensation"/>
    <property type="match status" value="6"/>
</dbReference>
<dbReference type="PROSITE" id="PS00455">
    <property type="entry name" value="AMP_BINDING"/>
    <property type="match status" value="2"/>
</dbReference>
<feature type="compositionally biased region" description="Polar residues" evidence="4">
    <location>
        <begin position="4061"/>
        <end position="4077"/>
    </location>
</feature>
<feature type="region of interest" description="Disordered" evidence="4">
    <location>
        <begin position="5087"/>
        <end position="5147"/>
    </location>
</feature>
<reference evidence="6 7" key="1">
    <citation type="submission" date="2023-01" db="EMBL/GenBank/DDBJ databases">
        <title>Analysis of 21 Apiospora genomes using comparative genomics revels a genus with tremendous synthesis potential of carbohydrate active enzymes and secondary metabolites.</title>
        <authorList>
            <person name="Sorensen T."/>
        </authorList>
    </citation>
    <scope>NUCLEOTIDE SEQUENCE [LARGE SCALE GENOMIC DNA]</scope>
    <source>
        <strain evidence="6 7">CBS 83171</strain>
    </source>
</reference>
<feature type="region of interest" description="Disordered" evidence="4">
    <location>
        <begin position="29"/>
        <end position="48"/>
    </location>
</feature>
<dbReference type="PANTHER" id="PTHR45527:SF1">
    <property type="entry name" value="FATTY ACID SYNTHASE"/>
    <property type="match status" value="1"/>
</dbReference>
<feature type="region of interest" description="Disordered" evidence="4">
    <location>
        <begin position="3944"/>
        <end position="3980"/>
    </location>
</feature>
<dbReference type="EMBL" id="JAQQWM010000008">
    <property type="protein sequence ID" value="KAK8052634.1"/>
    <property type="molecule type" value="Genomic_DNA"/>
</dbReference>
<keyword evidence="2" id="KW-0597">Phosphoprotein</keyword>
<dbReference type="InterPro" id="IPR020806">
    <property type="entry name" value="PKS_PP-bd"/>
</dbReference>
<dbReference type="SMART" id="SM00823">
    <property type="entry name" value="PKS_PP"/>
    <property type="match status" value="6"/>
</dbReference>
<dbReference type="Gene3D" id="3.30.559.10">
    <property type="entry name" value="Chloramphenicol acetyltransferase-like domain"/>
    <property type="match status" value="6"/>
</dbReference>
<dbReference type="SUPFAM" id="SSF47336">
    <property type="entry name" value="ACP-like"/>
    <property type="match status" value="6"/>
</dbReference>
<dbReference type="InterPro" id="IPR045851">
    <property type="entry name" value="AMP-bd_C_sf"/>
</dbReference>
<dbReference type="CDD" id="cd05918">
    <property type="entry name" value="A_NRPS_SidN3_like"/>
    <property type="match status" value="2"/>
</dbReference>
<feature type="compositionally biased region" description="Acidic residues" evidence="4">
    <location>
        <begin position="5127"/>
        <end position="5139"/>
    </location>
</feature>
<evidence type="ECO:0000256" key="4">
    <source>
        <dbReference type="SAM" id="MobiDB-lite"/>
    </source>
</evidence>
<keyword evidence="7" id="KW-1185">Reference proteome</keyword>
<dbReference type="Pfam" id="PF00550">
    <property type="entry name" value="PP-binding"/>
    <property type="match status" value="6"/>
</dbReference>
<dbReference type="PANTHER" id="PTHR45527">
    <property type="entry name" value="NONRIBOSOMAL PEPTIDE SYNTHETASE"/>
    <property type="match status" value="1"/>
</dbReference>
<dbReference type="InterPro" id="IPR042099">
    <property type="entry name" value="ANL_N_sf"/>
</dbReference>
<feature type="domain" description="Carrier" evidence="5">
    <location>
        <begin position="1667"/>
        <end position="1744"/>
    </location>
</feature>
<evidence type="ECO:0000313" key="7">
    <source>
        <dbReference type="Proteomes" id="UP001446871"/>
    </source>
</evidence>
<dbReference type="SMART" id="SM01294">
    <property type="entry name" value="PKS_PP_betabranch"/>
    <property type="match status" value="1"/>
</dbReference>
<keyword evidence="1" id="KW-0596">Phosphopantetheine</keyword>
<dbReference type="InterPro" id="IPR000873">
    <property type="entry name" value="AMP-dep_synth/lig_dom"/>
</dbReference>
<keyword evidence="3" id="KW-0436">Ligase</keyword>
<dbReference type="Gene3D" id="3.30.300.30">
    <property type="match status" value="3"/>
</dbReference>
<accession>A0ABR1U152</accession>
<name>A0ABR1U152_9PEZI</name>
<dbReference type="InterPro" id="IPR006162">
    <property type="entry name" value="Ppantetheine_attach_site"/>
</dbReference>
<feature type="domain" description="Carrier" evidence="5">
    <location>
        <begin position="550"/>
        <end position="623"/>
    </location>
</feature>
<dbReference type="Gene3D" id="3.40.50.12780">
    <property type="entry name" value="N-terminal domain of ligase-like"/>
    <property type="match status" value="3"/>
</dbReference>
<evidence type="ECO:0000256" key="1">
    <source>
        <dbReference type="ARBA" id="ARBA00022450"/>
    </source>
</evidence>
<dbReference type="InterPro" id="IPR020845">
    <property type="entry name" value="AMP-binding_CS"/>
</dbReference>
<feature type="domain" description="Carrier" evidence="5">
    <location>
        <begin position="3386"/>
        <end position="3460"/>
    </location>
</feature>
<dbReference type="InterPro" id="IPR010071">
    <property type="entry name" value="AA_adenyl_dom"/>
</dbReference>
<gene>
    <name evidence="6" type="ORF">PG996_011935</name>
</gene>
<protein>
    <recommendedName>
        <fullName evidence="5">Carrier domain-containing protein</fullName>
    </recommendedName>
</protein>